<dbReference type="AlphaFoldDB" id="A0AA51RQI4"/>
<protein>
    <submittedName>
        <fullName evidence="3">Alpha/beta hydrolase</fullName>
    </submittedName>
</protein>
<dbReference type="SUPFAM" id="SSF53474">
    <property type="entry name" value="alpha/beta-Hydrolases"/>
    <property type="match status" value="1"/>
</dbReference>
<dbReference type="InterPro" id="IPR050300">
    <property type="entry name" value="GDXG_lipolytic_enzyme"/>
</dbReference>
<dbReference type="PANTHER" id="PTHR48081:SF33">
    <property type="entry name" value="KYNURENINE FORMAMIDASE"/>
    <property type="match status" value="1"/>
</dbReference>
<feature type="domain" description="BD-FAE-like" evidence="2">
    <location>
        <begin position="95"/>
        <end position="271"/>
    </location>
</feature>
<dbReference type="PANTHER" id="PTHR48081">
    <property type="entry name" value="AB HYDROLASE SUPERFAMILY PROTEIN C4A8.06C"/>
    <property type="match status" value="1"/>
</dbReference>
<evidence type="ECO:0000259" key="2">
    <source>
        <dbReference type="Pfam" id="PF20434"/>
    </source>
</evidence>
<evidence type="ECO:0000313" key="3">
    <source>
        <dbReference type="EMBL" id="WMS85679.1"/>
    </source>
</evidence>
<reference evidence="3 4" key="1">
    <citation type="submission" date="2023-08" db="EMBL/GenBank/DDBJ databases">
        <title>Pleionea litopenaei sp. nov., isolated from stomach of juvenile Litopenaeus vannamei.</title>
        <authorList>
            <person name="Rho A.M."/>
            <person name="Hwang C.Y."/>
        </authorList>
    </citation>
    <scope>NUCLEOTIDE SEQUENCE [LARGE SCALE GENOMIC DNA]</scope>
    <source>
        <strain evidence="3 4">HL-JVS1</strain>
    </source>
</reference>
<evidence type="ECO:0000256" key="1">
    <source>
        <dbReference type="ARBA" id="ARBA00022801"/>
    </source>
</evidence>
<evidence type="ECO:0000313" key="4">
    <source>
        <dbReference type="Proteomes" id="UP001239782"/>
    </source>
</evidence>
<accession>A0AA51RQI4</accession>
<dbReference type="InterPro" id="IPR049492">
    <property type="entry name" value="BD-FAE-like_dom"/>
</dbReference>
<keyword evidence="1 3" id="KW-0378">Hydrolase</keyword>
<proteinExistence type="predicted"/>
<organism evidence="3 4">
    <name type="scientific">Pleionea litopenaei</name>
    <dbReference type="NCBI Taxonomy" id="3070815"/>
    <lineage>
        <taxon>Bacteria</taxon>
        <taxon>Pseudomonadati</taxon>
        <taxon>Pseudomonadota</taxon>
        <taxon>Gammaproteobacteria</taxon>
        <taxon>Oceanospirillales</taxon>
        <taxon>Pleioneaceae</taxon>
        <taxon>Pleionea</taxon>
    </lineage>
</organism>
<dbReference type="GO" id="GO:0016787">
    <property type="term" value="F:hydrolase activity"/>
    <property type="evidence" value="ECO:0007669"/>
    <property type="project" value="UniProtKB-KW"/>
</dbReference>
<name>A0AA51RQI4_9GAMM</name>
<dbReference type="Gene3D" id="3.40.50.1820">
    <property type="entry name" value="alpha/beta hydrolase"/>
    <property type="match status" value="1"/>
</dbReference>
<sequence>MSTLKFEVTLKIVLMLLILSLSTLNGCSTSSSIGLKHSQVPWQMNMSSAIDITASSPEMLTNLQYSSVLALPFRQFDQRIDYGSEPSQFGLLWYAEGDAKKRAPIIALIHGGCWLKAYDVSHTYALATELSNQGFHVWNIEYRRSDQLNASWPQSYQDIRRALVAMDQLAVDFNRIVLLGHSAGGHLGLLAASDKSLVAQLPRLKAMVGLAAIIDIEQYAQGNNSCESATQYFIGAPWPNQLTSYREANPIHRSMQIPIYLFQGKQDPIVGFPDVLPWPVSLFVDDKAGHFDWVHPKSSGFRYLVQQLKDI</sequence>
<dbReference type="InterPro" id="IPR029058">
    <property type="entry name" value="AB_hydrolase_fold"/>
</dbReference>
<dbReference type="Proteomes" id="UP001239782">
    <property type="component" value="Chromosome"/>
</dbReference>
<dbReference type="Pfam" id="PF20434">
    <property type="entry name" value="BD-FAE"/>
    <property type="match status" value="1"/>
</dbReference>
<keyword evidence="4" id="KW-1185">Reference proteome</keyword>
<dbReference type="EMBL" id="CP133548">
    <property type="protein sequence ID" value="WMS85679.1"/>
    <property type="molecule type" value="Genomic_DNA"/>
</dbReference>
<dbReference type="RefSeq" id="WP_309200832.1">
    <property type="nucleotide sequence ID" value="NZ_CP133548.1"/>
</dbReference>
<dbReference type="KEGG" id="plei:Q9312_10680"/>
<gene>
    <name evidence="3" type="ORF">Q9312_10680</name>
</gene>